<dbReference type="PANTHER" id="PTHR24394">
    <property type="entry name" value="ZINC FINGER PROTEIN"/>
    <property type="match status" value="1"/>
</dbReference>
<dbReference type="GO" id="GO:0000981">
    <property type="term" value="F:DNA-binding transcription factor activity, RNA polymerase II-specific"/>
    <property type="evidence" value="ECO:0007669"/>
    <property type="project" value="TreeGrafter"/>
</dbReference>
<dbReference type="EMBL" id="CAIIXF020000007">
    <property type="protein sequence ID" value="CAH1790242.1"/>
    <property type="molecule type" value="Genomic_DNA"/>
</dbReference>
<dbReference type="PROSITE" id="PS00028">
    <property type="entry name" value="ZINC_FINGER_C2H2_1"/>
    <property type="match status" value="4"/>
</dbReference>
<evidence type="ECO:0000256" key="4">
    <source>
        <dbReference type="ARBA" id="ARBA00022771"/>
    </source>
</evidence>
<dbReference type="Gene3D" id="3.30.160.60">
    <property type="entry name" value="Classic Zinc Finger"/>
    <property type="match status" value="3"/>
</dbReference>
<dbReference type="PROSITE" id="PS50157">
    <property type="entry name" value="ZINC_FINGER_C2H2_2"/>
    <property type="match status" value="4"/>
</dbReference>
<protein>
    <submittedName>
        <fullName evidence="7">Uncharacterized protein</fullName>
    </submittedName>
</protein>
<dbReference type="Pfam" id="PF13894">
    <property type="entry name" value="zf-C2H2_4"/>
    <property type="match status" value="2"/>
</dbReference>
<evidence type="ECO:0000256" key="3">
    <source>
        <dbReference type="ARBA" id="ARBA00022737"/>
    </source>
</evidence>
<dbReference type="GO" id="GO:0008270">
    <property type="term" value="F:zinc ion binding"/>
    <property type="evidence" value="ECO:0007669"/>
    <property type="project" value="UniProtKB-KW"/>
</dbReference>
<keyword evidence="8" id="KW-1185">Reference proteome</keyword>
<keyword evidence="5" id="KW-0862">Zinc</keyword>
<dbReference type="Pfam" id="PF00096">
    <property type="entry name" value="zf-C2H2"/>
    <property type="match status" value="2"/>
</dbReference>
<dbReference type="SMART" id="SM00355">
    <property type="entry name" value="ZnF_C2H2"/>
    <property type="match status" value="5"/>
</dbReference>
<dbReference type="GO" id="GO:0005634">
    <property type="term" value="C:nucleus"/>
    <property type="evidence" value="ECO:0007669"/>
    <property type="project" value="UniProtKB-SubCell"/>
</dbReference>
<name>A0A8J1TX37_OWEFU</name>
<comment type="caution">
    <text evidence="7">The sequence shown here is derived from an EMBL/GenBank/DDBJ whole genome shotgun (WGS) entry which is preliminary data.</text>
</comment>
<dbReference type="InterPro" id="IPR013087">
    <property type="entry name" value="Znf_C2H2_type"/>
</dbReference>
<dbReference type="AlphaFoldDB" id="A0A8J1TX37"/>
<dbReference type="FunFam" id="3.30.160.60:FF:000065">
    <property type="entry name" value="B-cell CLL/lymphoma 6, member B"/>
    <property type="match status" value="1"/>
</dbReference>
<proteinExistence type="predicted"/>
<evidence type="ECO:0000256" key="1">
    <source>
        <dbReference type="ARBA" id="ARBA00004123"/>
    </source>
</evidence>
<organism evidence="7 8">
    <name type="scientific">Owenia fusiformis</name>
    <name type="common">Polychaete worm</name>
    <dbReference type="NCBI Taxonomy" id="6347"/>
    <lineage>
        <taxon>Eukaryota</taxon>
        <taxon>Metazoa</taxon>
        <taxon>Spiralia</taxon>
        <taxon>Lophotrochozoa</taxon>
        <taxon>Annelida</taxon>
        <taxon>Polychaeta</taxon>
        <taxon>Sedentaria</taxon>
        <taxon>Canalipalpata</taxon>
        <taxon>Sabellida</taxon>
        <taxon>Oweniida</taxon>
        <taxon>Oweniidae</taxon>
        <taxon>Owenia</taxon>
    </lineage>
</organism>
<keyword evidence="3" id="KW-0677">Repeat</keyword>
<dbReference type="SUPFAM" id="SSF57667">
    <property type="entry name" value="beta-beta-alpha zinc fingers"/>
    <property type="match status" value="3"/>
</dbReference>
<dbReference type="PANTHER" id="PTHR24394:SF30">
    <property type="entry name" value="ZINC FINGER AND BTB DOMAIN-CONTAINING PROTEIN 8A"/>
    <property type="match status" value="1"/>
</dbReference>
<evidence type="ECO:0000256" key="2">
    <source>
        <dbReference type="ARBA" id="ARBA00022723"/>
    </source>
</evidence>
<dbReference type="OrthoDB" id="6220440at2759"/>
<sequence>MAHVCHFCGSHFSTNYNMQRHMRSRHGAGCLVPYTCYNCDKTFTRKEYLIEHMTIAHRSSDQDEMFVCAKCPKQFLSKRRLRRHEKTHANTEFYCDICQENGLSDMQVRSFKTKEYLDKHKRITHGKVVFECPHCGKTWKKRANMINHIKKNH</sequence>
<evidence type="ECO:0000256" key="6">
    <source>
        <dbReference type="ARBA" id="ARBA00023242"/>
    </source>
</evidence>
<evidence type="ECO:0000256" key="5">
    <source>
        <dbReference type="ARBA" id="ARBA00022833"/>
    </source>
</evidence>
<keyword evidence="2" id="KW-0479">Metal-binding</keyword>
<reference evidence="7" key="1">
    <citation type="submission" date="2022-03" db="EMBL/GenBank/DDBJ databases">
        <authorList>
            <person name="Martin C."/>
        </authorList>
    </citation>
    <scope>NUCLEOTIDE SEQUENCE</scope>
</reference>
<evidence type="ECO:0000313" key="7">
    <source>
        <dbReference type="EMBL" id="CAH1790242.1"/>
    </source>
</evidence>
<gene>
    <name evidence="7" type="ORF">OFUS_LOCUS15478</name>
</gene>
<keyword evidence="6" id="KW-0539">Nucleus</keyword>
<evidence type="ECO:0000313" key="8">
    <source>
        <dbReference type="Proteomes" id="UP000749559"/>
    </source>
</evidence>
<accession>A0A8J1TX37</accession>
<dbReference type="InterPro" id="IPR036236">
    <property type="entry name" value="Znf_C2H2_sf"/>
</dbReference>
<keyword evidence="4" id="KW-0863">Zinc-finger</keyword>
<comment type="subcellular location">
    <subcellularLocation>
        <location evidence="1">Nucleus</location>
    </subcellularLocation>
</comment>
<dbReference type="Proteomes" id="UP000749559">
    <property type="component" value="Unassembled WGS sequence"/>
</dbReference>